<feature type="transmembrane region" description="Helical" evidence="6">
    <location>
        <begin position="233"/>
        <end position="258"/>
    </location>
</feature>
<dbReference type="AlphaFoldDB" id="A0A0R1XG15"/>
<evidence type="ECO:0000256" key="5">
    <source>
        <dbReference type="ARBA" id="ARBA00023136"/>
    </source>
</evidence>
<accession>A0A0R1XG15</accession>
<evidence type="ECO:0000256" key="6">
    <source>
        <dbReference type="SAM" id="Phobius"/>
    </source>
</evidence>
<feature type="transmembrane region" description="Helical" evidence="6">
    <location>
        <begin position="264"/>
        <end position="281"/>
    </location>
</feature>
<evidence type="ECO:0000256" key="1">
    <source>
        <dbReference type="ARBA" id="ARBA00004141"/>
    </source>
</evidence>
<evidence type="ECO:0000313" key="8">
    <source>
        <dbReference type="Proteomes" id="UP000050949"/>
    </source>
</evidence>
<feature type="transmembrane region" description="Helical" evidence="6">
    <location>
        <begin position="135"/>
        <end position="161"/>
    </location>
</feature>
<sequence>MYDKFVENVRLRRWTVFFIIALLLFLMRSQMTTILLTFIFSFLAVRSLQHLRRHFPIKRPWMVVGPLYLLVIGLLYLVLTHYVPIIARESHHVINGLIRFYNSPEFDQNATWSFLSRWIDRLGLANQLHNGLNGVVATITSIGHVGFAIVISFILSFFFAVEIDDLKRFGHNFLTSDLGWFFQDFNFFAQKFVNTFGVVMEVQLFIAVVNTTITAITLFIMRMPNLASLTAMVFFFSLVPVAGVIISLIPLSLVAFSVGGWQDVIYILIMIAVIHVLEAYILNPKFMASRTQLPVFFTFVVLIFAPEIMGPWGLIVGIPVFTFLLDILGVKSIPRPQRVKRVRKIVKEAVHDDDSDHSSDKK</sequence>
<dbReference type="RefSeq" id="WP_035440905.1">
    <property type="nucleotide sequence ID" value="NZ_AUEH01000043.1"/>
</dbReference>
<feature type="transmembrane region" description="Helical" evidence="6">
    <location>
        <begin position="66"/>
        <end position="87"/>
    </location>
</feature>
<comment type="subcellular location">
    <subcellularLocation>
        <location evidence="1">Membrane</location>
        <topology evidence="1">Multi-pass membrane protein</topology>
    </subcellularLocation>
</comment>
<evidence type="ECO:0000313" key="7">
    <source>
        <dbReference type="EMBL" id="KRM29087.1"/>
    </source>
</evidence>
<dbReference type="GO" id="GO:0055085">
    <property type="term" value="P:transmembrane transport"/>
    <property type="evidence" value="ECO:0007669"/>
    <property type="project" value="TreeGrafter"/>
</dbReference>
<evidence type="ECO:0000256" key="2">
    <source>
        <dbReference type="ARBA" id="ARBA00009773"/>
    </source>
</evidence>
<dbReference type="PANTHER" id="PTHR21716">
    <property type="entry name" value="TRANSMEMBRANE PROTEIN"/>
    <property type="match status" value="1"/>
</dbReference>
<dbReference type="PATRIC" id="fig|1122147.4.peg.1082"/>
<comment type="similarity">
    <text evidence="2">Belongs to the autoinducer-2 exporter (AI-2E) (TC 2.A.86) family.</text>
</comment>
<feature type="transmembrane region" description="Helical" evidence="6">
    <location>
        <begin position="16"/>
        <end position="45"/>
    </location>
</feature>
<dbReference type="OrthoDB" id="9772136at2"/>
<feature type="transmembrane region" description="Helical" evidence="6">
    <location>
        <begin position="202"/>
        <end position="221"/>
    </location>
</feature>
<comment type="caution">
    <text evidence="7">The sequence shown here is derived from an EMBL/GenBank/DDBJ whole genome shotgun (WGS) entry which is preliminary data.</text>
</comment>
<feature type="transmembrane region" description="Helical" evidence="6">
    <location>
        <begin position="293"/>
        <end position="309"/>
    </location>
</feature>
<proteinExistence type="inferred from homology"/>
<dbReference type="PANTHER" id="PTHR21716:SF62">
    <property type="entry name" value="TRANSPORT PROTEIN YDBI-RELATED"/>
    <property type="match status" value="1"/>
</dbReference>
<dbReference type="InterPro" id="IPR002549">
    <property type="entry name" value="AI-2E-like"/>
</dbReference>
<evidence type="ECO:0000256" key="3">
    <source>
        <dbReference type="ARBA" id="ARBA00022692"/>
    </source>
</evidence>
<dbReference type="Proteomes" id="UP000050949">
    <property type="component" value="Unassembled WGS sequence"/>
</dbReference>
<evidence type="ECO:0000256" key="4">
    <source>
        <dbReference type="ARBA" id="ARBA00022989"/>
    </source>
</evidence>
<keyword evidence="5 6" id="KW-0472">Membrane</keyword>
<organism evidence="7 8">
    <name type="scientific">Schleiferilactobacillus harbinensis DSM 16991</name>
    <dbReference type="NCBI Taxonomy" id="1122147"/>
    <lineage>
        <taxon>Bacteria</taxon>
        <taxon>Bacillati</taxon>
        <taxon>Bacillota</taxon>
        <taxon>Bacilli</taxon>
        <taxon>Lactobacillales</taxon>
        <taxon>Lactobacillaceae</taxon>
        <taxon>Schleiferilactobacillus</taxon>
    </lineage>
</organism>
<gene>
    <name evidence="7" type="ORF">FC91_GL001044</name>
</gene>
<reference evidence="7 8" key="1">
    <citation type="journal article" date="2015" name="Genome Announc.">
        <title>Expanding the biotechnology potential of lactobacilli through comparative genomics of 213 strains and associated genera.</title>
        <authorList>
            <person name="Sun Z."/>
            <person name="Harris H.M."/>
            <person name="McCann A."/>
            <person name="Guo C."/>
            <person name="Argimon S."/>
            <person name="Zhang W."/>
            <person name="Yang X."/>
            <person name="Jeffery I.B."/>
            <person name="Cooney J.C."/>
            <person name="Kagawa T.F."/>
            <person name="Liu W."/>
            <person name="Song Y."/>
            <person name="Salvetti E."/>
            <person name="Wrobel A."/>
            <person name="Rasinkangas P."/>
            <person name="Parkhill J."/>
            <person name="Rea M.C."/>
            <person name="O'Sullivan O."/>
            <person name="Ritari J."/>
            <person name="Douillard F.P."/>
            <person name="Paul Ross R."/>
            <person name="Yang R."/>
            <person name="Briner A.E."/>
            <person name="Felis G.E."/>
            <person name="de Vos W.M."/>
            <person name="Barrangou R."/>
            <person name="Klaenhammer T.R."/>
            <person name="Caufield P.W."/>
            <person name="Cui Y."/>
            <person name="Zhang H."/>
            <person name="O'Toole P.W."/>
        </authorList>
    </citation>
    <scope>NUCLEOTIDE SEQUENCE [LARGE SCALE GENOMIC DNA]</scope>
    <source>
        <strain evidence="7 8">DSM 16991</strain>
    </source>
</reference>
<dbReference type="eggNOG" id="COG0628">
    <property type="taxonomic scope" value="Bacteria"/>
</dbReference>
<keyword evidence="4 6" id="KW-1133">Transmembrane helix</keyword>
<dbReference type="Pfam" id="PF01594">
    <property type="entry name" value="AI-2E_transport"/>
    <property type="match status" value="1"/>
</dbReference>
<dbReference type="EMBL" id="AZFW01000018">
    <property type="protein sequence ID" value="KRM29087.1"/>
    <property type="molecule type" value="Genomic_DNA"/>
</dbReference>
<keyword evidence="3 6" id="KW-0812">Transmembrane</keyword>
<protein>
    <submittedName>
        <fullName evidence="7">Permease</fullName>
    </submittedName>
</protein>
<dbReference type="GO" id="GO:0016020">
    <property type="term" value="C:membrane"/>
    <property type="evidence" value="ECO:0007669"/>
    <property type="project" value="UniProtKB-SubCell"/>
</dbReference>
<name>A0A0R1XG15_9LACO</name>